<feature type="non-terminal residue" evidence="4">
    <location>
        <position position="1"/>
    </location>
</feature>
<sequence>MAPKKKQTKQDTLSTEKNKQGAGTKNENIAKELSDMEILVKERKSYLQKECQILTEHMNTYMGRVEHFLQENKFLEREAQRNQEESNVYLSYIKNHSQKCQNLIITLNDQNHTNLSQASLQKEKLVSQYAEKEKEVRSSLTNMETKYSLMNKEVEDLQPLKISSLQLERMKKIKEMEKELLVTKIHHSHEMHNIKIRFLQAKADYNTDFHQKIQALTKRAKDAATRSLIQHIKQVKEENSHLLQELLRLIKYSKILKETKVQLLEEQQQLLQEKQYIQDMARMRHRLHEHEACSASAETCSSQSPFRHVH</sequence>
<evidence type="ECO:0000313" key="4">
    <source>
        <dbReference type="EMBL" id="NXJ83032.1"/>
    </source>
</evidence>
<feature type="region of interest" description="Disordered" evidence="2">
    <location>
        <begin position="1"/>
        <end position="27"/>
    </location>
</feature>
<keyword evidence="1" id="KW-0175">Coiled coil</keyword>
<evidence type="ECO:0000256" key="2">
    <source>
        <dbReference type="SAM" id="MobiDB-lite"/>
    </source>
</evidence>
<dbReference type="OrthoDB" id="2129492at2759"/>
<dbReference type="Pfam" id="PF14988">
    <property type="entry name" value="DUF4515"/>
    <property type="match status" value="1"/>
</dbReference>
<dbReference type="PANTHER" id="PTHR14845:SF0">
    <property type="entry name" value="DUF4515 DOMAIN-CONTAINING PROTEIN"/>
    <property type="match status" value="1"/>
</dbReference>
<dbReference type="AlphaFoldDB" id="A0A7L0ELV2"/>
<feature type="domain" description="DUF4515" evidence="3">
    <location>
        <begin position="85"/>
        <end position="278"/>
    </location>
</feature>
<name>A0A7L0ELV2_TROML</name>
<dbReference type="EMBL" id="VXAG01001182">
    <property type="protein sequence ID" value="NXJ83032.1"/>
    <property type="molecule type" value="Genomic_DNA"/>
</dbReference>
<comment type="caution">
    <text evidence="4">The sequence shown here is derived from an EMBL/GenBank/DDBJ whole genome shotgun (WGS) entry which is preliminary data.</text>
</comment>
<protein>
    <submittedName>
        <fullName evidence="4">CC166 protein</fullName>
    </submittedName>
</protein>
<gene>
    <name evidence="4" type="primary">Ccdc166</name>
    <name evidence="4" type="ORF">TROMEL_R15309</name>
</gene>
<accession>A0A7L0ELV2</accession>
<reference evidence="4 5" key="1">
    <citation type="submission" date="2019-09" db="EMBL/GenBank/DDBJ databases">
        <title>Bird 10,000 Genomes (B10K) Project - Family phase.</title>
        <authorList>
            <person name="Zhang G."/>
        </authorList>
    </citation>
    <scope>NUCLEOTIDE SEQUENCE [LARGE SCALE GENOMIC DNA]</scope>
    <source>
        <strain evidence="4">B10K-DU-007-40</strain>
        <tissue evidence="4">Mixed tissue sample</tissue>
    </source>
</reference>
<keyword evidence="5" id="KW-1185">Reference proteome</keyword>
<dbReference type="InterPro" id="IPR032777">
    <property type="entry name" value="DUF4515"/>
</dbReference>
<evidence type="ECO:0000259" key="3">
    <source>
        <dbReference type="Pfam" id="PF14988"/>
    </source>
</evidence>
<dbReference type="PANTHER" id="PTHR14845">
    <property type="entry name" value="COILED-COIL DOMAIN-CONTAINING 166"/>
    <property type="match status" value="1"/>
</dbReference>
<dbReference type="Proteomes" id="UP000550660">
    <property type="component" value="Unassembled WGS sequence"/>
</dbReference>
<evidence type="ECO:0000313" key="5">
    <source>
        <dbReference type="Proteomes" id="UP000550660"/>
    </source>
</evidence>
<feature type="non-terminal residue" evidence="4">
    <location>
        <position position="310"/>
    </location>
</feature>
<proteinExistence type="predicted"/>
<organism evidence="4 5">
    <name type="scientific">Trogon melanurus</name>
    <name type="common">Black-tailed trogon</name>
    <dbReference type="NCBI Taxonomy" id="56311"/>
    <lineage>
        <taxon>Eukaryota</taxon>
        <taxon>Metazoa</taxon>
        <taxon>Chordata</taxon>
        <taxon>Craniata</taxon>
        <taxon>Vertebrata</taxon>
        <taxon>Euteleostomi</taxon>
        <taxon>Archelosauria</taxon>
        <taxon>Archosauria</taxon>
        <taxon>Dinosauria</taxon>
        <taxon>Saurischia</taxon>
        <taxon>Theropoda</taxon>
        <taxon>Coelurosauria</taxon>
        <taxon>Aves</taxon>
        <taxon>Neognathae</taxon>
        <taxon>Neoaves</taxon>
        <taxon>Telluraves</taxon>
        <taxon>Coraciimorphae</taxon>
        <taxon>Trogoniformes</taxon>
        <taxon>Trogonidae</taxon>
        <taxon>Trogon</taxon>
    </lineage>
</organism>
<evidence type="ECO:0000256" key="1">
    <source>
        <dbReference type="ARBA" id="ARBA00023054"/>
    </source>
</evidence>